<keyword evidence="1" id="KW-0472">Membrane</keyword>
<organism evidence="2 3">
    <name type="scientific">Frankliniella fusca</name>
    <dbReference type="NCBI Taxonomy" id="407009"/>
    <lineage>
        <taxon>Eukaryota</taxon>
        <taxon>Metazoa</taxon>
        <taxon>Ecdysozoa</taxon>
        <taxon>Arthropoda</taxon>
        <taxon>Hexapoda</taxon>
        <taxon>Insecta</taxon>
        <taxon>Pterygota</taxon>
        <taxon>Neoptera</taxon>
        <taxon>Paraneoptera</taxon>
        <taxon>Thysanoptera</taxon>
        <taxon>Terebrantia</taxon>
        <taxon>Thripoidea</taxon>
        <taxon>Thripidae</taxon>
        <taxon>Frankliniella</taxon>
    </lineage>
</organism>
<keyword evidence="1" id="KW-0812">Transmembrane</keyword>
<reference evidence="2" key="1">
    <citation type="submission" date="2021-07" db="EMBL/GenBank/DDBJ databases">
        <authorList>
            <person name="Catto M.A."/>
            <person name="Jacobson A."/>
            <person name="Kennedy G."/>
            <person name="Labadie P."/>
            <person name="Hunt B.G."/>
            <person name="Srinivasan R."/>
        </authorList>
    </citation>
    <scope>NUCLEOTIDE SEQUENCE</scope>
    <source>
        <strain evidence="2">PL_HMW_Pooled</strain>
        <tissue evidence="2">Head</tissue>
    </source>
</reference>
<protein>
    <submittedName>
        <fullName evidence="2">Phospholipid-transporting ATPase VA</fullName>
    </submittedName>
</protein>
<proteinExistence type="predicted"/>
<sequence length="108" mass="12629">MLLCFNFSYCITQLQCVRVLYVMYTNTCFIALTFLLNFAAGFDSGQLHENSIKKIEGYSHKMMTKGYNCCSIEYQLKVILVNFNLLIVYHPIRKVVKGNPGCFYWENR</sequence>
<dbReference type="EMBL" id="JAHWGI010000107">
    <property type="protein sequence ID" value="KAK3909627.1"/>
    <property type="molecule type" value="Genomic_DNA"/>
</dbReference>
<comment type="caution">
    <text evidence="2">The sequence shown here is derived from an EMBL/GenBank/DDBJ whole genome shotgun (WGS) entry which is preliminary data.</text>
</comment>
<dbReference type="AlphaFoldDB" id="A0AAE1GUT4"/>
<keyword evidence="1" id="KW-1133">Transmembrane helix</keyword>
<name>A0AAE1GUT4_9NEOP</name>
<evidence type="ECO:0000313" key="2">
    <source>
        <dbReference type="EMBL" id="KAK3909627.1"/>
    </source>
</evidence>
<feature type="transmembrane region" description="Helical" evidence="1">
    <location>
        <begin position="20"/>
        <end position="40"/>
    </location>
</feature>
<evidence type="ECO:0000313" key="3">
    <source>
        <dbReference type="Proteomes" id="UP001219518"/>
    </source>
</evidence>
<keyword evidence="3" id="KW-1185">Reference proteome</keyword>
<accession>A0AAE1GUT4</accession>
<evidence type="ECO:0000256" key="1">
    <source>
        <dbReference type="SAM" id="Phobius"/>
    </source>
</evidence>
<dbReference type="Proteomes" id="UP001219518">
    <property type="component" value="Unassembled WGS sequence"/>
</dbReference>
<reference evidence="2" key="2">
    <citation type="journal article" date="2023" name="BMC Genomics">
        <title>Pest status, molecular evolution, and epigenetic factors derived from the genome assembly of Frankliniella fusca, a thysanopteran phytovirus vector.</title>
        <authorList>
            <person name="Catto M.A."/>
            <person name="Labadie P.E."/>
            <person name="Jacobson A.L."/>
            <person name="Kennedy G.G."/>
            <person name="Srinivasan R."/>
            <person name="Hunt B.G."/>
        </authorList>
    </citation>
    <scope>NUCLEOTIDE SEQUENCE</scope>
    <source>
        <strain evidence="2">PL_HMW_Pooled</strain>
    </source>
</reference>
<gene>
    <name evidence="2" type="ORF">KUF71_003984</name>
</gene>